<keyword evidence="4" id="KW-1015">Disulfide bond</keyword>
<proteinExistence type="inferred from homology"/>
<dbReference type="RefSeq" id="WP_144539612.1">
    <property type="nucleotide sequence ID" value="NZ_CBCSDC010000058.1"/>
</dbReference>
<comment type="function">
    <text evidence="4">Global transcriptional regulator that plays a key role in stress response and exerts either positive or negative regulation of genes. Acts by interacting with the C-terminal domain of the alpha subunit of the RNA polymerase (RNAP). This interaction can enhance binding of RNAP to the promoter region of target genes and stimulate their transcription, or block interaction of RNAP with activator.</text>
</comment>
<dbReference type="InterPro" id="IPR006504">
    <property type="entry name" value="Tscrpt_reg_Spx/MgsR"/>
</dbReference>
<dbReference type="PROSITE" id="PS51354">
    <property type="entry name" value="GLUTAREDOXIN_2"/>
    <property type="match status" value="1"/>
</dbReference>
<evidence type="ECO:0000256" key="3">
    <source>
        <dbReference type="ARBA" id="ARBA00023163"/>
    </source>
</evidence>
<evidence type="ECO:0000256" key="4">
    <source>
        <dbReference type="HAMAP-Rule" id="MF_01132"/>
    </source>
</evidence>
<dbReference type="EMBL" id="VLKI01000001">
    <property type="protein sequence ID" value="TWH91105.1"/>
    <property type="molecule type" value="Genomic_DNA"/>
</dbReference>
<keyword evidence="3 4" id="KW-0804">Transcription</keyword>
<dbReference type="GeneID" id="65401839"/>
<reference evidence="5 6" key="1">
    <citation type="journal article" date="2015" name="Stand. Genomic Sci.">
        <title>Genomic Encyclopedia of Bacterial and Archaeal Type Strains, Phase III: the genomes of soil and plant-associated and newly described type strains.</title>
        <authorList>
            <person name="Whitman W.B."/>
            <person name="Woyke T."/>
            <person name="Klenk H.P."/>
            <person name="Zhou Y."/>
            <person name="Lilburn T.G."/>
            <person name="Beck B.J."/>
            <person name="De Vos P."/>
            <person name="Vandamme P."/>
            <person name="Eisen J.A."/>
            <person name="Garrity G."/>
            <person name="Hugenholtz P."/>
            <person name="Kyrpides N.C."/>
        </authorList>
    </citation>
    <scope>NUCLEOTIDE SEQUENCE [LARGE SCALE GENOMIC DNA]</scope>
    <source>
        <strain evidence="5 6">CGMCC 1.10115</strain>
    </source>
</reference>
<dbReference type="Proteomes" id="UP000318667">
    <property type="component" value="Unassembled WGS sequence"/>
</dbReference>
<evidence type="ECO:0000256" key="1">
    <source>
        <dbReference type="ARBA" id="ARBA00022490"/>
    </source>
</evidence>
<keyword evidence="2 4" id="KW-0805">Transcription regulation</keyword>
<evidence type="ECO:0000256" key="2">
    <source>
        <dbReference type="ARBA" id="ARBA00023015"/>
    </source>
</evidence>
<dbReference type="NCBIfam" id="NF009210">
    <property type="entry name" value="PRK12559.1"/>
    <property type="match status" value="1"/>
</dbReference>
<dbReference type="HAMAP" id="MF_01132">
    <property type="entry name" value="Spx"/>
    <property type="match status" value="1"/>
</dbReference>
<gene>
    <name evidence="4" type="primary">spx</name>
    <name evidence="5" type="ORF">IQ19_00558</name>
</gene>
<dbReference type="PROSITE" id="PS51353">
    <property type="entry name" value="ARSC"/>
    <property type="match status" value="1"/>
</dbReference>
<organism evidence="5 6">
    <name type="scientific">Cytobacillus oceanisediminis</name>
    <dbReference type="NCBI Taxonomy" id="665099"/>
    <lineage>
        <taxon>Bacteria</taxon>
        <taxon>Bacillati</taxon>
        <taxon>Bacillota</taxon>
        <taxon>Bacilli</taxon>
        <taxon>Bacillales</taxon>
        <taxon>Bacillaceae</taxon>
        <taxon>Cytobacillus</taxon>
    </lineage>
</organism>
<dbReference type="OrthoDB" id="9794155at2"/>
<feature type="disulfide bond" description="Redox-active" evidence="4">
    <location>
        <begin position="10"/>
        <end position="13"/>
    </location>
</feature>
<sequence length="131" mass="15432">MVNLYITSSCGSCRKARAWLEEHQIDYIERNIITDPLTVDELKSILRLTENGTDEIISTKSKAFQELNVSIESLPLQELYKLIIENPQMLRRPIIQDEKRLQVGYNEEEIRSFIPRKLRTFSYNEWKKAAN</sequence>
<comment type="similarity">
    <text evidence="4">Belongs to the ArsC family. Spx subfamily.</text>
</comment>
<keyword evidence="6" id="KW-1185">Reference proteome</keyword>
<dbReference type="Gene3D" id="3.40.30.10">
    <property type="entry name" value="Glutaredoxin"/>
    <property type="match status" value="1"/>
</dbReference>
<comment type="subunit">
    <text evidence="4">Interacts with the C-terminal domain of the alpha subunit of the RNAP.</text>
</comment>
<dbReference type="InterPro" id="IPR023731">
    <property type="entry name" value="Spx"/>
</dbReference>
<dbReference type="PANTHER" id="PTHR30041">
    <property type="entry name" value="ARSENATE REDUCTASE"/>
    <property type="match status" value="1"/>
</dbReference>
<dbReference type="NCBIfam" id="TIGR01617">
    <property type="entry name" value="arsC_related"/>
    <property type="match status" value="1"/>
</dbReference>
<evidence type="ECO:0000313" key="5">
    <source>
        <dbReference type="EMBL" id="TWH91105.1"/>
    </source>
</evidence>
<name>A0A562K7C2_9BACI</name>
<protein>
    <recommendedName>
        <fullName evidence="4">Global transcriptional regulator Spx</fullName>
    </recommendedName>
</protein>
<dbReference type="InterPro" id="IPR036249">
    <property type="entry name" value="Thioredoxin-like_sf"/>
</dbReference>
<dbReference type="SUPFAM" id="SSF52833">
    <property type="entry name" value="Thioredoxin-like"/>
    <property type="match status" value="1"/>
</dbReference>
<dbReference type="GO" id="GO:0045892">
    <property type="term" value="P:negative regulation of DNA-templated transcription"/>
    <property type="evidence" value="ECO:0007669"/>
    <property type="project" value="InterPro"/>
</dbReference>
<dbReference type="Pfam" id="PF03960">
    <property type="entry name" value="ArsC"/>
    <property type="match status" value="1"/>
</dbReference>
<comment type="caution">
    <text evidence="5">The sequence shown here is derived from an EMBL/GenBank/DDBJ whole genome shotgun (WGS) entry which is preliminary data.</text>
</comment>
<dbReference type="NCBIfam" id="NF002459">
    <property type="entry name" value="PRK01655.1"/>
    <property type="match status" value="1"/>
</dbReference>
<keyword evidence="1 4" id="KW-0963">Cytoplasm</keyword>
<dbReference type="InterPro" id="IPR006660">
    <property type="entry name" value="Arsenate_reductase-like"/>
</dbReference>
<dbReference type="PANTHER" id="PTHR30041:SF7">
    <property type="entry name" value="GLOBAL TRANSCRIPTIONAL REGULATOR SPX"/>
    <property type="match status" value="1"/>
</dbReference>
<comment type="subcellular location">
    <subcellularLocation>
        <location evidence="4">Cytoplasm</location>
    </subcellularLocation>
</comment>
<keyword evidence="4" id="KW-0676">Redox-active center</keyword>
<accession>A0A562K7C2</accession>
<dbReference type="CDD" id="cd03032">
    <property type="entry name" value="ArsC_Spx"/>
    <property type="match status" value="1"/>
</dbReference>
<evidence type="ECO:0000313" key="6">
    <source>
        <dbReference type="Proteomes" id="UP000318667"/>
    </source>
</evidence>
<dbReference type="GO" id="GO:0005737">
    <property type="term" value="C:cytoplasm"/>
    <property type="evidence" value="ECO:0007669"/>
    <property type="project" value="UniProtKB-SubCell"/>
</dbReference>
<dbReference type="AlphaFoldDB" id="A0A562K7C2"/>